<organism evidence="2 3">
    <name type="scientific">Phaseolus vulgaris</name>
    <name type="common">Kidney bean</name>
    <name type="synonym">French bean</name>
    <dbReference type="NCBI Taxonomy" id="3885"/>
    <lineage>
        <taxon>Eukaryota</taxon>
        <taxon>Viridiplantae</taxon>
        <taxon>Streptophyta</taxon>
        <taxon>Embryophyta</taxon>
        <taxon>Tracheophyta</taxon>
        <taxon>Spermatophyta</taxon>
        <taxon>Magnoliopsida</taxon>
        <taxon>eudicotyledons</taxon>
        <taxon>Gunneridae</taxon>
        <taxon>Pentapetalae</taxon>
        <taxon>rosids</taxon>
        <taxon>fabids</taxon>
        <taxon>Fabales</taxon>
        <taxon>Fabaceae</taxon>
        <taxon>Papilionoideae</taxon>
        <taxon>50 kb inversion clade</taxon>
        <taxon>NPAAA clade</taxon>
        <taxon>indigoferoid/millettioid clade</taxon>
        <taxon>Phaseoleae</taxon>
        <taxon>Phaseolus</taxon>
    </lineage>
</organism>
<dbReference type="Gramene" id="ESW20535">
    <property type="protein sequence ID" value="ESW20535"/>
    <property type="gene ID" value="PHAVU_006G217300g"/>
</dbReference>
<keyword evidence="3" id="KW-1185">Reference proteome</keyword>
<protein>
    <submittedName>
        <fullName evidence="2">Uncharacterized protein</fullName>
    </submittedName>
</protein>
<reference evidence="3" key="1">
    <citation type="journal article" date="2014" name="Nat. Genet.">
        <title>A reference genome for common bean and genome-wide analysis of dual domestications.</title>
        <authorList>
            <person name="Schmutz J."/>
            <person name="McClean P.E."/>
            <person name="Mamidi S."/>
            <person name="Wu G.A."/>
            <person name="Cannon S.B."/>
            <person name="Grimwood J."/>
            <person name="Jenkins J."/>
            <person name="Shu S."/>
            <person name="Song Q."/>
            <person name="Chavarro C."/>
            <person name="Torres-Torres M."/>
            <person name="Geffroy V."/>
            <person name="Moghaddam S.M."/>
            <person name="Gao D."/>
            <person name="Abernathy B."/>
            <person name="Barry K."/>
            <person name="Blair M."/>
            <person name="Brick M.A."/>
            <person name="Chovatia M."/>
            <person name="Gepts P."/>
            <person name="Goodstein D.M."/>
            <person name="Gonzales M."/>
            <person name="Hellsten U."/>
            <person name="Hyten D.L."/>
            <person name="Jia G."/>
            <person name="Kelly J.D."/>
            <person name="Kudrna D."/>
            <person name="Lee R."/>
            <person name="Richard M.M."/>
            <person name="Miklas P.N."/>
            <person name="Osorno J.M."/>
            <person name="Rodrigues J."/>
            <person name="Thareau V."/>
            <person name="Urrea C.A."/>
            <person name="Wang M."/>
            <person name="Yu Y."/>
            <person name="Zhang M."/>
            <person name="Wing R.A."/>
            <person name="Cregan P.B."/>
            <person name="Rokhsar D.S."/>
            <person name="Jackson S.A."/>
        </authorList>
    </citation>
    <scope>NUCLEOTIDE SEQUENCE [LARGE SCALE GENOMIC DNA]</scope>
    <source>
        <strain evidence="3">cv. G19833</strain>
    </source>
</reference>
<keyword evidence="1" id="KW-1133">Transmembrane helix</keyword>
<name>V7BU08_PHAVU</name>
<feature type="transmembrane region" description="Helical" evidence="1">
    <location>
        <begin position="40"/>
        <end position="57"/>
    </location>
</feature>
<dbReference type="Proteomes" id="UP000000226">
    <property type="component" value="Chromosome 6"/>
</dbReference>
<dbReference type="EMBL" id="CM002293">
    <property type="protein sequence ID" value="ESW20535.1"/>
    <property type="molecule type" value="Genomic_DNA"/>
</dbReference>
<keyword evidence="1" id="KW-0472">Membrane</keyword>
<proteinExistence type="predicted"/>
<evidence type="ECO:0000313" key="3">
    <source>
        <dbReference type="Proteomes" id="UP000000226"/>
    </source>
</evidence>
<keyword evidence="1" id="KW-0812">Transmembrane</keyword>
<dbReference type="AlphaFoldDB" id="V7BU08"/>
<accession>V7BU08</accession>
<sequence length="66" mass="7923">MKKYFVRVLNIMLIYFWKERERDRAVGVATYKMPKPKPKLSFSCVVLFRVGFFFPSFRDSSLLFSC</sequence>
<evidence type="ECO:0000256" key="1">
    <source>
        <dbReference type="SAM" id="Phobius"/>
    </source>
</evidence>
<gene>
    <name evidence="2" type="ORF">PHAVU_006G217300g</name>
</gene>
<evidence type="ECO:0000313" key="2">
    <source>
        <dbReference type="EMBL" id="ESW20535.1"/>
    </source>
</evidence>